<reference evidence="1 2" key="1">
    <citation type="submission" date="2018-06" db="EMBL/GenBank/DDBJ databases">
        <title>WGS assembly of Brassica rapa FPsc.</title>
        <authorList>
            <person name="Bowman J."/>
            <person name="Kohchi T."/>
            <person name="Yamato K."/>
            <person name="Jenkins J."/>
            <person name="Shu S."/>
            <person name="Ishizaki K."/>
            <person name="Yamaoka S."/>
            <person name="Nishihama R."/>
            <person name="Nakamura Y."/>
            <person name="Berger F."/>
            <person name="Adam C."/>
            <person name="Aki S."/>
            <person name="Althoff F."/>
            <person name="Araki T."/>
            <person name="Arteaga-Vazquez M."/>
            <person name="Balasubrmanian S."/>
            <person name="Bauer D."/>
            <person name="Boehm C."/>
            <person name="Briginshaw L."/>
            <person name="Caballero-Perez J."/>
            <person name="Catarino B."/>
            <person name="Chen F."/>
            <person name="Chiyoda S."/>
            <person name="Chovatia M."/>
            <person name="Davies K."/>
            <person name="Delmans M."/>
            <person name="Demura T."/>
            <person name="Dierschke T."/>
            <person name="Dolan L."/>
            <person name="Dorantes-Acosta A."/>
            <person name="Eklund D."/>
            <person name="Florent S."/>
            <person name="Flores-Sandoval E."/>
            <person name="Fujiyama A."/>
            <person name="Fukuzawa H."/>
            <person name="Galik B."/>
            <person name="Grimanelli D."/>
            <person name="Grimwood J."/>
            <person name="Grossniklaus U."/>
            <person name="Hamada T."/>
            <person name="Haseloff J."/>
            <person name="Hetherington A."/>
            <person name="Higo A."/>
            <person name="Hirakawa Y."/>
            <person name="Hundley H."/>
            <person name="Ikeda Y."/>
            <person name="Inoue K."/>
            <person name="Inoue S."/>
            <person name="Ishida S."/>
            <person name="Jia Q."/>
            <person name="Kakita M."/>
            <person name="Kanazawa T."/>
            <person name="Kawai Y."/>
            <person name="Kawashima T."/>
            <person name="Kennedy M."/>
            <person name="Kinose K."/>
            <person name="Kinoshita T."/>
            <person name="Kohara Y."/>
            <person name="Koide E."/>
            <person name="Komatsu K."/>
            <person name="Kopischke S."/>
            <person name="Kubo M."/>
            <person name="Kyozuka J."/>
            <person name="Lagercrantz U."/>
            <person name="Lin S."/>
            <person name="Lindquist E."/>
            <person name="Lipzen A."/>
            <person name="Lu C."/>
            <person name="Luna E."/>
            <person name="Martienssen R."/>
            <person name="Minamino N."/>
            <person name="Mizutani M."/>
            <person name="Mizutani M."/>
            <person name="Mochizuki N."/>
            <person name="Monte I."/>
            <person name="Mosher R."/>
            <person name="Nagasaki H."/>
            <person name="Nakagami H."/>
            <person name="Naramoto S."/>
            <person name="Nishitani K."/>
            <person name="Ohtani M."/>
            <person name="Okamoto T."/>
            <person name="Okumura M."/>
            <person name="Phillips J."/>
            <person name="Pollak B."/>
            <person name="Reinders A."/>
            <person name="Roevekamp M."/>
            <person name="Sano R."/>
            <person name="Sawa S."/>
            <person name="Schmid M."/>
            <person name="Shirakawa M."/>
            <person name="Solano R."/>
            <person name="Spunde A."/>
            <person name="Suetsugu N."/>
            <person name="Sugano S."/>
            <person name="Sugiyama A."/>
            <person name="Sun R."/>
            <person name="Suzuki Y."/>
            <person name="Takenaka M."/>
            <person name="Takezawa D."/>
            <person name="Tomogane H."/>
            <person name="Tsuzuki M."/>
            <person name="Ueda T."/>
            <person name="Umeda M."/>
            <person name="Ward J."/>
            <person name="Watanabe Y."/>
            <person name="Yazaki K."/>
            <person name="Yokoyama R."/>
            <person name="Yoshitake Y."/>
            <person name="Yotsui I."/>
            <person name="Zachgo S."/>
            <person name="Schmutz J."/>
        </authorList>
    </citation>
    <scope>NUCLEOTIDE SEQUENCE [LARGE SCALE GENOMIC DNA]</scope>
    <source>
        <strain evidence="2">cv. B-3</strain>
    </source>
</reference>
<evidence type="ECO:0000313" key="1">
    <source>
        <dbReference type="EMBL" id="RID52830.1"/>
    </source>
</evidence>
<dbReference type="Pfam" id="PF14223">
    <property type="entry name" value="Retrotran_gag_2"/>
    <property type="match status" value="1"/>
</dbReference>
<dbReference type="EMBL" id="CM010634">
    <property type="protein sequence ID" value="RID52830.1"/>
    <property type="molecule type" value="Genomic_DNA"/>
</dbReference>
<sequence>MEDLAQGTTSQHERDKEAYTAWKTKNNIARITMISFMNDDLMCEFEEYNTAKGIWEALKEKFCPTWTTKLRRLNQKFNDYKKRSNHLMRQHLRVMSNMIRELKNAGQVISNEQKFQTFEDISRHFELEDECLNAAIPFNKATFAKSNWDLKRKRERLINELSEGGDLVPQCSCSRLRVEMTEER</sequence>
<gene>
    <name evidence="1" type="ORF">BRARA_G00266</name>
</gene>
<accession>A0A397YP79</accession>
<name>A0A397YP79_BRACM</name>
<dbReference type="AlphaFoldDB" id="A0A397YP79"/>
<evidence type="ECO:0000313" key="2">
    <source>
        <dbReference type="Proteomes" id="UP000264353"/>
    </source>
</evidence>
<proteinExistence type="predicted"/>
<protein>
    <submittedName>
        <fullName evidence="1">Uncharacterized protein</fullName>
    </submittedName>
</protein>
<organism evidence="1 2">
    <name type="scientific">Brassica campestris</name>
    <name type="common">Field mustard</name>
    <dbReference type="NCBI Taxonomy" id="3711"/>
    <lineage>
        <taxon>Eukaryota</taxon>
        <taxon>Viridiplantae</taxon>
        <taxon>Streptophyta</taxon>
        <taxon>Embryophyta</taxon>
        <taxon>Tracheophyta</taxon>
        <taxon>Spermatophyta</taxon>
        <taxon>Magnoliopsida</taxon>
        <taxon>eudicotyledons</taxon>
        <taxon>Gunneridae</taxon>
        <taxon>Pentapetalae</taxon>
        <taxon>rosids</taxon>
        <taxon>malvids</taxon>
        <taxon>Brassicales</taxon>
        <taxon>Brassicaceae</taxon>
        <taxon>Brassiceae</taxon>
        <taxon>Brassica</taxon>
    </lineage>
</organism>
<dbReference type="Proteomes" id="UP000264353">
    <property type="component" value="Chromosome A7"/>
</dbReference>